<keyword evidence="1" id="KW-0808">Transferase</keyword>
<dbReference type="GO" id="GO:0005737">
    <property type="term" value="C:cytoplasm"/>
    <property type="evidence" value="ECO:0007669"/>
    <property type="project" value="UniProtKB-ARBA"/>
</dbReference>
<dbReference type="PROSITE" id="PS50003">
    <property type="entry name" value="PH_DOMAIN"/>
    <property type="match status" value="1"/>
</dbReference>
<dbReference type="InterPro" id="IPR011993">
    <property type="entry name" value="PH-like_dom_sf"/>
</dbReference>
<keyword evidence="2" id="KW-0547">Nucleotide-binding</keyword>
<keyword evidence="3 8" id="KW-0418">Kinase</keyword>
<dbReference type="SUPFAM" id="SSF56112">
    <property type="entry name" value="Protein kinase-like (PK-like)"/>
    <property type="match status" value="1"/>
</dbReference>
<dbReference type="Pfam" id="PF00786">
    <property type="entry name" value="PBD"/>
    <property type="match status" value="1"/>
</dbReference>
<dbReference type="EMBL" id="KV428302">
    <property type="protein sequence ID" value="KZT32712.1"/>
    <property type="molecule type" value="Genomic_DNA"/>
</dbReference>
<dbReference type="Proteomes" id="UP000076798">
    <property type="component" value="Unassembled WGS sequence"/>
</dbReference>
<feature type="compositionally biased region" description="Basic and acidic residues" evidence="5">
    <location>
        <begin position="406"/>
        <end position="419"/>
    </location>
</feature>
<feature type="domain" description="Protein kinase" evidence="7">
    <location>
        <begin position="409"/>
        <end position="686"/>
    </location>
</feature>
<dbReference type="InterPro" id="IPR000719">
    <property type="entry name" value="Prot_kinase_dom"/>
</dbReference>
<keyword evidence="4" id="KW-0067">ATP-binding</keyword>
<dbReference type="GO" id="GO:0004674">
    <property type="term" value="F:protein serine/threonine kinase activity"/>
    <property type="evidence" value="ECO:0007669"/>
    <property type="project" value="TreeGrafter"/>
</dbReference>
<dbReference type="OrthoDB" id="4062651at2759"/>
<proteinExistence type="predicted"/>
<dbReference type="InterPro" id="IPR036936">
    <property type="entry name" value="CRIB_dom_sf"/>
</dbReference>
<evidence type="ECO:0000256" key="3">
    <source>
        <dbReference type="ARBA" id="ARBA00022777"/>
    </source>
</evidence>
<protein>
    <submittedName>
        <fullName evidence="8">Kinase-like protein</fullName>
    </submittedName>
</protein>
<keyword evidence="9" id="KW-1185">Reference proteome</keyword>
<evidence type="ECO:0000259" key="7">
    <source>
        <dbReference type="PROSITE" id="PS50011"/>
    </source>
</evidence>
<dbReference type="SUPFAM" id="SSF50729">
    <property type="entry name" value="PH domain-like"/>
    <property type="match status" value="1"/>
</dbReference>
<dbReference type="InterPro" id="IPR051681">
    <property type="entry name" value="Ser/Thr_Kinases-Pseudokinases"/>
</dbReference>
<evidence type="ECO:0000313" key="8">
    <source>
        <dbReference type="EMBL" id="KZT32712.1"/>
    </source>
</evidence>
<dbReference type="PANTHER" id="PTHR44329">
    <property type="entry name" value="SERINE/THREONINE-PROTEIN KINASE TNNI3K-RELATED"/>
    <property type="match status" value="1"/>
</dbReference>
<sequence length="710" mass="80055">MISTSTSTSPFVSPLSSSIALSPQTRPASLPAPSSLSSASASLVQRHSLAGSMQRFKRAVFPLAISHTHSHGHLEEIEEPDFGTPLDRSLDEIDPSIPTTITTTPRRVRARANTATGIIREDKEEDYEESKRDLILRDDAIGTENIAYVLKRAELHHINTPKKLQTGYISVLLESRQFSLPKWVTMWAVLTANTLSLHKNETSPSKDLIFLKDISHVERFHIRPYCLRLTAGVRGRITLSFDNGSDLFNWWDVLHDNSSHSKISRPTNFQHVIKVHHDPDTGRLEGLPDEWAAVLEFDEKGQRQRARSFSNPEVIDISRRNVSRTPLGPRPMRRPSVDSSGSTTRHAHAHMRSDGSSARKISGDRVSLFSQTGRRPYLERELYKPRSSPPPPPSEMDNSPYSYDDQDPRNYTDRVRERTSSPLYQTELFDVWHADLGNRHVSIKAFRSDHLDPKQVLKVKTRLEHELKILHQLSFKNCVKTYGVTTDLGEIPALVTPRQANGNVVAYLRRLGPSCPVSRKIRILCEVAAGLNFLFAVHSYATPVIHGNLTGSTILINQDGEATLSDFGLPSLIDAAPSLYVQKNFRWLAPEILQSEKVFSEVMSEATDAYSFGSVMLEILTGFKPYSNMEDDIECLRAILQGVKPRRPVIAEVNPPVWDFMERCWGEQQCYRPSMALGLLRMEEFLEDAEYWEKSQSTSPASLTSLTRSK</sequence>
<dbReference type="InterPro" id="IPR001245">
    <property type="entry name" value="Ser-Thr/Tyr_kinase_cat_dom"/>
</dbReference>
<dbReference type="InterPro" id="IPR011009">
    <property type="entry name" value="Kinase-like_dom_sf"/>
</dbReference>
<name>A0A165XZE1_9AGAM</name>
<dbReference type="Gene3D" id="2.30.29.30">
    <property type="entry name" value="Pleckstrin-homology domain (PH domain)/Phosphotyrosine-binding domain (PTB)"/>
    <property type="match status" value="1"/>
</dbReference>
<evidence type="ECO:0000256" key="2">
    <source>
        <dbReference type="ARBA" id="ARBA00022741"/>
    </source>
</evidence>
<evidence type="ECO:0000256" key="4">
    <source>
        <dbReference type="ARBA" id="ARBA00022840"/>
    </source>
</evidence>
<evidence type="ECO:0000256" key="5">
    <source>
        <dbReference type="SAM" id="MobiDB-lite"/>
    </source>
</evidence>
<dbReference type="GO" id="GO:0005524">
    <property type="term" value="F:ATP binding"/>
    <property type="evidence" value="ECO:0007669"/>
    <property type="project" value="UniProtKB-KW"/>
</dbReference>
<dbReference type="PROSITE" id="PS50011">
    <property type="entry name" value="PROTEIN_KINASE_DOM"/>
    <property type="match status" value="1"/>
</dbReference>
<dbReference type="InterPro" id="IPR001849">
    <property type="entry name" value="PH_domain"/>
</dbReference>
<dbReference type="AlphaFoldDB" id="A0A165XZE1"/>
<feature type="region of interest" description="Disordered" evidence="5">
    <location>
        <begin position="302"/>
        <end position="419"/>
    </location>
</feature>
<evidence type="ECO:0000256" key="1">
    <source>
        <dbReference type="ARBA" id="ARBA00022679"/>
    </source>
</evidence>
<feature type="domain" description="PH" evidence="6">
    <location>
        <begin position="162"/>
        <end position="259"/>
    </location>
</feature>
<dbReference type="SMART" id="SM00285">
    <property type="entry name" value="PBD"/>
    <property type="match status" value="1"/>
</dbReference>
<dbReference type="Gene3D" id="1.10.510.10">
    <property type="entry name" value="Transferase(Phosphotransferase) domain 1"/>
    <property type="match status" value="1"/>
</dbReference>
<evidence type="ECO:0000313" key="9">
    <source>
        <dbReference type="Proteomes" id="UP000076798"/>
    </source>
</evidence>
<dbReference type="STRING" id="1314776.A0A165XZE1"/>
<accession>A0A165XZE1</accession>
<organism evidence="8 9">
    <name type="scientific">Sistotremastrum suecicum HHB10207 ss-3</name>
    <dbReference type="NCBI Taxonomy" id="1314776"/>
    <lineage>
        <taxon>Eukaryota</taxon>
        <taxon>Fungi</taxon>
        <taxon>Dikarya</taxon>
        <taxon>Basidiomycota</taxon>
        <taxon>Agaricomycotina</taxon>
        <taxon>Agaricomycetes</taxon>
        <taxon>Sistotremastrales</taxon>
        <taxon>Sistotremastraceae</taxon>
        <taxon>Sistotremastrum</taxon>
    </lineage>
</organism>
<dbReference type="SMART" id="SM00233">
    <property type="entry name" value="PH"/>
    <property type="match status" value="1"/>
</dbReference>
<dbReference type="PANTHER" id="PTHR44329:SF288">
    <property type="entry name" value="MITOGEN-ACTIVATED PROTEIN KINASE KINASE KINASE 20"/>
    <property type="match status" value="1"/>
</dbReference>
<gene>
    <name evidence="8" type="ORF">SISSUDRAFT_1037552</name>
</gene>
<reference evidence="8 9" key="1">
    <citation type="journal article" date="2016" name="Mol. Biol. Evol.">
        <title>Comparative Genomics of Early-Diverging Mushroom-Forming Fungi Provides Insights into the Origins of Lignocellulose Decay Capabilities.</title>
        <authorList>
            <person name="Nagy L.G."/>
            <person name="Riley R."/>
            <person name="Tritt A."/>
            <person name="Adam C."/>
            <person name="Daum C."/>
            <person name="Floudas D."/>
            <person name="Sun H."/>
            <person name="Yadav J.S."/>
            <person name="Pangilinan J."/>
            <person name="Larsson K.H."/>
            <person name="Matsuura K."/>
            <person name="Barry K."/>
            <person name="Labutti K."/>
            <person name="Kuo R."/>
            <person name="Ohm R.A."/>
            <person name="Bhattacharya S.S."/>
            <person name="Shirouzu T."/>
            <person name="Yoshinaga Y."/>
            <person name="Martin F.M."/>
            <person name="Grigoriev I.V."/>
            <person name="Hibbett D.S."/>
        </authorList>
    </citation>
    <scope>NUCLEOTIDE SEQUENCE [LARGE SCALE GENOMIC DNA]</scope>
    <source>
        <strain evidence="8 9">HHB10207 ss-3</strain>
    </source>
</reference>
<dbReference type="Gene3D" id="3.90.810.10">
    <property type="entry name" value="CRIB domain"/>
    <property type="match status" value="1"/>
</dbReference>
<evidence type="ECO:0000259" key="6">
    <source>
        <dbReference type="PROSITE" id="PS50003"/>
    </source>
</evidence>
<dbReference type="InterPro" id="IPR000095">
    <property type="entry name" value="CRIB_dom"/>
</dbReference>
<dbReference type="Pfam" id="PF07714">
    <property type="entry name" value="PK_Tyr_Ser-Thr"/>
    <property type="match status" value="1"/>
</dbReference>